<dbReference type="Gene3D" id="2.60.120.620">
    <property type="entry name" value="q2cbj1_9rhob like domain"/>
    <property type="match status" value="1"/>
</dbReference>
<evidence type="ECO:0000313" key="10">
    <source>
        <dbReference type="Proteomes" id="UP000276991"/>
    </source>
</evidence>
<dbReference type="InterPro" id="IPR013547">
    <property type="entry name" value="P4H_N"/>
</dbReference>
<comment type="cofactor">
    <cofactor evidence="1">
        <name>L-ascorbate</name>
        <dbReference type="ChEBI" id="CHEBI:38290"/>
    </cofactor>
</comment>
<evidence type="ECO:0000256" key="5">
    <source>
        <dbReference type="ARBA" id="ARBA00023002"/>
    </source>
</evidence>
<dbReference type="GO" id="GO:0031418">
    <property type="term" value="F:L-ascorbic acid binding"/>
    <property type="evidence" value="ECO:0007669"/>
    <property type="project" value="UniProtKB-KW"/>
</dbReference>
<protein>
    <recommendedName>
        <fullName evidence="8">Prolyl 4-hydroxylase alpha subunit domain-containing protein</fullName>
    </recommendedName>
</protein>
<proteinExistence type="predicted"/>
<dbReference type="InterPro" id="IPR011990">
    <property type="entry name" value="TPR-like_helical_dom_sf"/>
</dbReference>
<keyword evidence="3" id="KW-0847">Vitamin C</keyword>
<dbReference type="Gene3D" id="6.10.140.1460">
    <property type="match status" value="1"/>
</dbReference>
<accession>A0A498SS54</accession>
<gene>
    <name evidence="9" type="ORF">NAV_LOCUS8782</name>
</gene>
<keyword evidence="4" id="KW-0223">Dioxygenase</keyword>
<dbReference type="SMART" id="SM00702">
    <property type="entry name" value="P4Hc"/>
    <property type="match status" value="1"/>
</dbReference>
<dbReference type="InterPro" id="IPR044862">
    <property type="entry name" value="Pro_4_hyd_alph_FE2OG_OXY"/>
</dbReference>
<dbReference type="Pfam" id="PF23558">
    <property type="entry name" value="TPR_P4H"/>
    <property type="match status" value="1"/>
</dbReference>
<keyword evidence="6" id="KW-0408">Iron</keyword>
<dbReference type="InterPro" id="IPR045054">
    <property type="entry name" value="P4HA-like"/>
</dbReference>
<keyword evidence="7" id="KW-0732">Signal</keyword>
<dbReference type="SUPFAM" id="SSF48452">
    <property type="entry name" value="TPR-like"/>
    <property type="match status" value="1"/>
</dbReference>
<evidence type="ECO:0000259" key="8">
    <source>
        <dbReference type="SMART" id="SM00702"/>
    </source>
</evidence>
<evidence type="ECO:0000313" key="9">
    <source>
        <dbReference type="EMBL" id="VBB33991.1"/>
    </source>
</evidence>
<dbReference type="Proteomes" id="UP000276991">
    <property type="component" value="Unassembled WGS sequence"/>
</dbReference>
<feature type="signal peptide" evidence="7">
    <location>
        <begin position="1"/>
        <end position="18"/>
    </location>
</feature>
<dbReference type="OrthoDB" id="5850448at2759"/>
<evidence type="ECO:0000256" key="1">
    <source>
        <dbReference type="ARBA" id="ARBA00001961"/>
    </source>
</evidence>
<dbReference type="Pfam" id="PF08336">
    <property type="entry name" value="P4Ha_N"/>
    <property type="match status" value="1"/>
</dbReference>
<organism evidence="9 10">
    <name type="scientific">Acanthocheilonema viteae</name>
    <name type="common">Filarial nematode worm</name>
    <name type="synonym">Dipetalonema viteae</name>
    <dbReference type="NCBI Taxonomy" id="6277"/>
    <lineage>
        <taxon>Eukaryota</taxon>
        <taxon>Metazoa</taxon>
        <taxon>Ecdysozoa</taxon>
        <taxon>Nematoda</taxon>
        <taxon>Chromadorea</taxon>
        <taxon>Rhabditida</taxon>
        <taxon>Spirurina</taxon>
        <taxon>Spiruromorpha</taxon>
        <taxon>Filarioidea</taxon>
        <taxon>Onchocercidae</taxon>
        <taxon>Acanthocheilonema</taxon>
    </lineage>
</organism>
<dbReference type="GO" id="GO:0005506">
    <property type="term" value="F:iron ion binding"/>
    <property type="evidence" value="ECO:0007669"/>
    <property type="project" value="InterPro"/>
</dbReference>
<evidence type="ECO:0000256" key="6">
    <source>
        <dbReference type="ARBA" id="ARBA00023004"/>
    </source>
</evidence>
<dbReference type="GO" id="GO:0004656">
    <property type="term" value="F:procollagen-proline 4-dioxygenase activity"/>
    <property type="evidence" value="ECO:0007669"/>
    <property type="project" value="InterPro"/>
</dbReference>
<dbReference type="Gene3D" id="1.25.40.10">
    <property type="entry name" value="Tetratricopeptide repeat domain"/>
    <property type="match status" value="1"/>
</dbReference>
<keyword evidence="2" id="KW-0479">Metal-binding</keyword>
<dbReference type="InterPro" id="IPR059068">
    <property type="entry name" value="TPR_P4H"/>
</dbReference>
<dbReference type="EMBL" id="UPTC01002909">
    <property type="protein sequence ID" value="VBB33991.1"/>
    <property type="molecule type" value="Genomic_DNA"/>
</dbReference>
<dbReference type="FunFam" id="1.25.40.10:FF:000006">
    <property type="entry name" value="Prolyl 4-hydroxylase subunit alpha 2"/>
    <property type="match status" value="1"/>
</dbReference>
<feature type="chain" id="PRO_5019759206" description="Prolyl 4-hydroxylase alpha subunit domain-containing protein" evidence="7">
    <location>
        <begin position="19"/>
        <end position="546"/>
    </location>
</feature>
<dbReference type="GO" id="GO:0005783">
    <property type="term" value="C:endoplasmic reticulum"/>
    <property type="evidence" value="ECO:0007669"/>
    <property type="project" value="InterPro"/>
</dbReference>
<dbReference type="AlphaFoldDB" id="A0A498SS54"/>
<evidence type="ECO:0000256" key="3">
    <source>
        <dbReference type="ARBA" id="ARBA00022896"/>
    </source>
</evidence>
<evidence type="ECO:0000256" key="2">
    <source>
        <dbReference type="ARBA" id="ARBA00022723"/>
    </source>
</evidence>
<name>A0A498SS54_ACAVI</name>
<dbReference type="PANTHER" id="PTHR10869">
    <property type="entry name" value="PROLYL 4-HYDROXYLASE ALPHA SUBUNIT"/>
    <property type="match status" value="1"/>
</dbReference>
<sequence>MIGLIVFNILLLIGTVFADSFSSLASLNALIGAERDIPVMINDYVEKELERLDYLRKFAEEVEEHNNKAIRDGTEAILNPINAFLLIKEMKMDWDKATKIMRANSADDFIHNVTLQRINKRIKYPTETDLEGAVDGLLRLQDLYQMDTKDMAEGKILNSEMQTVALTAGDCFEIGRAAYNLKDYYHTILWMQEAQERVQNESKPTVDTEDILEYLAFALYKQGNLKRALLLTDELYRMNPNHPRARNNIIKYEELLGDEGVQPVDMRRKIPSINNPRHKSMMEKREKNAYEALCRHEVPVSTKKQSLLYCYYKMDHPYLRLAPFKVEIAQQNPLAVLFHNFISNEESRILELLATPKLYRATVHNPATGRLETASYRISKSGWLKSSEHEVVNRIDKRLTLATNLNTETAEELQKKEGAFEGLGTGNRIATALIYMTEPEIGGRTVFINSKTSIPCTKNAALFWYNLMRDGAADMRSLHAACPVLTGIKWTANKWFHERGQEWNRPCGLHKYVRERYVGDLGAPEPKYQLNIRSKAKKSKKMKRKH</sequence>
<feature type="domain" description="Prolyl 4-hydroxylase alpha subunit" evidence="8">
    <location>
        <begin position="333"/>
        <end position="497"/>
    </location>
</feature>
<evidence type="ECO:0000256" key="7">
    <source>
        <dbReference type="SAM" id="SignalP"/>
    </source>
</evidence>
<dbReference type="InterPro" id="IPR006620">
    <property type="entry name" value="Pro_4_hyd_alph"/>
</dbReference>
<reference evidence="9 10" key="1">
    <citation type="submission" date="2018-08" db="EMBL/GenBank/DDBJ databases">
        <authorList>
            <person name="Laetsch R D."/>
            <person name="Stevens L."/>
            <person name="Kumar S."/>
            <person name="Blaxter L. M."/>
        </authorList>
    </citation>
    <scope>NUCLEOTIDE SEQUENCE [LARGE SCALE GENOMIC DNA]</scope>
</reference>
<keyword evidence="5" id="KW-0560">Oxidoreductase</keyword>
<dbReference type="PANTHER" id="PTHR10869:SF244">
    <property type="entry name" value="PROLYL 4-HYDROXYLASE SUBUNIT ALPHA-2"/>
    <property type="match status" value="1"/>
</dbReference>
<dbReference type="STRING" id="6277.A0A498SS54"/>
<evidence type="ECO:0000256" key="4">
    <source>
        <dbReference type="ARBA" id="ARBA00022964"/>
    </source>
</evidence>
<keyword evidence="10" id="KW-1185">Reference proteome</keyword>
<dbReference type="Pfam" id="PF13640">
    <property type="entry name" value="2OG-FeII_Oxy_3"/>
    <property type="match status" value="1"/>
</dbReference>